<evidence type="ECO:0000313" key="2">
    <source>
        <dbReference type="Proteomes" id="UP000828390"/>
    </source>
</evidence>
<sequence>MTFTSWVAPAVNFKISPTDSIKEQEHAGWIVSTEKSKIMVKSTTTTTADIIMNDEVKRSE</sequence>
<evidence type="ECO:0000313" key="1">
    <source>
        <dbReference type="EMBL" id="KAH3845212.1"/>
    </source>
</evidence>
<dbReference type="Proteomes" id="UP000828390">
    <property type="component" value="Unassembled WGS sequence"/>
</dbReference>
<organism evidence="1 2">
    <name type="scientific">Dreissena polymorpha</name>
    <name type="common">Zebra mussel</name>
    <name type="synonym">Mytilus polymorpha</name>
    <dbReference type="NCBI Taxonomy" id="45954"/>
    <lineage>
        <taxon>Eukaryota</taxon>
        <taxon>Metazoa</taxon>
        <taxon>Spiralia</taxon>
        <taxon>Lophotrochozoa</taxon>
        <taxon>Mollusca</taxon>
        <taxon>Bivalvia</taxon>
        <taxon>Autobranchia</taxon>
        <taxon>Heteroconchia</taxon>
        <taxon>Euheterodonta</taxon>
        <taxon>Imparidentia</taxon>
        <taxon>Neoheterodontei</taxon>
        <taxon>Myida</taxon>
        <taxon>Dreissenoidea</taxon>
        <taxon>Dreissenidae</taxon>
        <taxon>Dreissena</taxon>
    </lineage>
</organism>
<proteinExistence type="predicted"/>
<reference evidence="1" key="2">
    <citation type="submission" date="2020-11" db="EMBL/GenBank/DDBJ databases">
        <authorList>
            <person name="McCartney M.A."/>
            <person name="Auch B."/>
            <person name="Kono T."/>
            <person name="Mallez S."/>
            <person name="Becker A."/>
            <person name="Gohl D.M."/>
            <person name="Silverstein K.A.T."/>
            <person name="Koren S."/>
            <person name="Bechman K.B."/>
            <person name="Herman A."/>
            <person name="Abrahante J.E."/>
            <person name="Garbe J."/>
        </authorList>
    </citation>
    <scope>NUCLEOTIDE SEQUENCE</scope>
    <source>
        <strain evidence="1">Duluth1</strain>
        <tissue evidence="1">Whole animal</tissue>
    </source>
</reference>
<gene>
    <name evidence="1" type="ORF">DPMN_087487</name>
</gene>
<dbReference type="AlphaFoldDB" id="A0A9D4KSG7"/>
<comment type="caution">
    <text evidence="1">The sequence shown here is derived from an EMBL/GenBank/DDBJ whole genome shotgun (WGS) entry which is preliminary data.</text>
</comment>
<protein>
    <submittedName>
        <fullName evidence="1">Uncharacterized protein</fullName>
    </submittedName>
</protein>
<accession>A0A9D4KSG7</accession>
<reference evidence="1" key="1">
    <citation type="journal article" date="2019" name="bioRxiv">
        <title>The Genome of the Zebra Mussel, Dreissena polymorpha: A Resource for Invasive Species Research.</title>
        <authorList>
            <person name="McCartney M.A."/>
            <person name="Auch B."/>
            <person name="Kono T."/>
            <person name="Mallez S."/>
            <person name="Zhang Y."/>
            <person name="Obille A."/>
            <person name="Becker A."/>
            <person name="Abrahante J.E."/>
            <person name="Garbe J."/>
            <person name="Badalamenti J.P."/>
            <person name="Herman A."/>
            <person name="Mangelson H."/>
            <person name="Liachko I."/>
            <person name="Sullivan S."/>
            <person name="Sone E.D."/>
            <person name="Koren S."/>
            <person name="Silverstein K.A.T."/>
            <person name="Beckman K.B."/>
            <person name="Gohl D.M."/>
        </authorList>
    </citation>
    <scope>NUCLEOTIDE SEQUENCE</scope>
    <source>
        <strain evidence="1">Duluth1</strain>
        <tissue evidence="1">Whole animal</tissue>
    </source>
</reference>
<keyword evidence="2" id="KW-1185">Reference proteome</keyword>
<dbReference type="EMBL" id="JAIWYP010000003">
    <property type="protein sequence ID" value="KAH3845212.1"/>
    <property type="molecule type" value="Genomic_DNA"/>
</dbReference>
<name>A0A9D4KSG7_DREPO</name>